<dbReference type="SMART" id="SM00267">
    <property type="entry name" value="GGDEF"/>
    <property type="match status" value="2"/>
</dbReference>
<dbReference type="InterPro" id="IPR043128">
    <property type="entry name" value="Rev_trsase/Diguanyl_cyclase"/>
</dbReference>
<dbReference type="Pfam" id="PF00563">
    <property type="entry name" value="EAL"/>
    <property type="match status" value="1"/>
</dbReference>
<dbReference type="Gene3D" id="3.30.450.20">
    <property type="entry name" value="PAS domain"/>
    <property type="match status" value="1"/>
</dbReference>
<gene>
    <name evidence="3" type="ORF">DES51_10993</name>
</gene>
<comment type="caution">
    <text evidence="3">The sequence shown here is derived from an EMBL/GenBank/DDBJ whole genome shotgun (WGS) entry which is preliminary data.</text>
</comment>
<organism evidence="3 4">
    <name type="scientific">Dielma fastidiosa</name>
    <dbReference type="NCBI Taxonomy" id="1034346"/>
    <lineage>
        <taxon>Bacteria</taxon>
        <taxon>Bacillati</taxon>
        <taxon>Bacillota</taxon>
        <taxon>Erysipelotrichia</taxon>
        <taxon>Erysipelotrichales</taxon>
        <taxon>Erysipelotrichaceae</taxon>
        <taxon>Dielma</taxon>
    </lineage>
</organism>
<keyword evidence="4" id="KW-1185">Reference proteome</keyword>
<dbReference type="PANTHER" id="PTHR33121:SF71">
    <property type="entry name" value="OXYGEN SENSOR PROTEIN DOSP"/>
    <property type="match status" value="1"/>
</dbReference>
<dbReference type="InterPro" id="IPR000014">
    <property type="entry name" value="PAS"/>
</dbReference>
<dbReference type="SUPFAM" id="SSF55073">
    <property type="entry name" value="Nucleotide cyclase"/>
    <property type="match status" value="2"/>
</dbReference>
<dbReference type="Pfam" id="PF08447">
    <property type="entry name" value="PAS_3"/>
    <property type="match status" value="1"/>
</dbReference>
<dbReference type="NCBIfam" id="TIGR00254">
    <property type="entry name" value="GGDEF"/>
    <property type="match status" value="2"/>
</dbReference>
<dbReference type="STRING" id="1034346.GCA_000313565_02754"/>
<dbReference type="RefSeq" id="WP_022939038.1">
    <property type="nucleotide sequence ID" value="NZ_CABKRQ010000007.1"/>
</dbReference>
<evidence type="ECO:0000313" key="4">
    <source>
        <dbReference type="Proteomes" id="UP000247612"/>
    </source>
</evidence>
<evidence type="ECO:0000259" key="2">
    <source>
        <dbReference type="PROSITE" id="PS50887"/>
    </source>
</evidence>
<dbReference type="SUPFAM" id="SSF55785">
    <property type="entry name" value="PYP-like sensor domain (PAS domain)"/>
    <property type="match status" value="1"/>
</dbReference>
<dbReference type="GO" id="GO:0071111">
    <property type="term" value="F:cyclic-guanylate-specific phosphodiesterase activity"/>
    <property type="evidence" value="ECO:0007669"/>
    <property type="project" value="InterPro"/>
</dbReference>
<dbReference type="InterPro" id="IPR035965">
    <property type="entry name" value="PAS-like_dom_sf"/>
</dbReference>
<dbReference type="PROSITE" id="PS50887">
    <property type="entry name" value="GGDEF"/>
    <property type="match status" value="2"/>
</dbReference>
<accession>A0A318KJ07</accession>
<dbReference type="InterPro" id="IPR013655">
    <property type="entry name" value="PAS_fold_3"/>
</dbReference>
<name>A0A318KJ07_9FIRM</name>
<dbReference type="EMBL" id="QJKH01000009">
    <property type="protein sequence ID" value="PXX77841.1"/>
    <property type="molecule type" value="Genomic_DNA"/>
</dbReference>
<dbReference type="CDD" id="cd01948">
    <property type="entry name" value="EAL"/>
    <property type="match status" value="1"/>
</dbReference>
<feature type="domain" description="GGDEF" evidence="2">
    <location>
        <begin position="451"/>
        <end position="583"/>
    </location>
</feature>
<evidence type="ECO:0000259" key="1">
    <source>
        <dbReference type="PROSITE" id="PS50883"/>
    </source>
</evidence>
<feature type="domain" description="GGDEF" evidence="2">
    <location>
        <begin position="153"/>
        <end position="291"/>
    </location>
</feature>
<dbReference type="PANTHER" id="PTHR33121">
    <property type="entry name" value="CYCLIC DI-GMP PHOSPHODIESTERASE PDEF"/>
    <property type="match status" value="1"/>
</dbReference>
<feature type="domain" description="EAL" evidence="1">
    <location>
        <begin position="592"/>
        <end position="845"/>
    </location>
</feature>
<dbReference type="PROSITE" id="PS50883">
    <property type="entry name" value="EAL"/>
    <property type="match status" value="1"/>
</dbReference>
<dbReference type="Pfam" id="PF00990">
    <property type="entry name" value="GGDEF"/>
    <property type="match status" value="2"/>
</dbReference>
<dbReference type="SUPFAM" id="SSF141868">
    <property type="entry name" value="EAL domain-like"/>
    <property type="match status" value="1"/>
</dbReference>
<dbReference type="OrthoDB" id="1647636at2"/>
<protein>
    <submittedName>
        <fullName evidence="3">PAS domain S-box-containing protein/diguanylate cyclase (GGDEF)-like protein</fullName>
    </submittedName>
</protein>
<evidence type="ECO:0000313" key="3">
    <source>
        <dbReference type="EMBL" id="PXX77841.1"/>
    </source>
</evidence>
<dbReference type="AlphaFoldDB" id="A0A318KJ07"/>
<dbReference type="InterPro" id="IPR035919">
    <property type="entry name" value="EAL_sf"/>
</dbReference>
<proteinExistence type="predicted"/>
<dbReference type="CDD" id="cd01949">
    <property type="entry name" value="GGDEF"/>
    <property type="match status" value="2"/>
</dbReference>
<dbReference type="Gene3D" id="3.30.70.270">
    <property type="match status" value="2"/>
</dbReference>
<dbReference type="InterPro" id="IPR001633">
    <property type="entry name" value="EAL_dom"/>
</dbReference>
<dbReference type="CDD" id="cd00130">
    <property type="entry name" value="PAS"/>
    <property type="match status" value="1"/>
</dbReference>
<dbReference type="Gene3D" id="3.20.20.450">
    <property type="entry name" value="EAL domain"/>
    <property type="match status" value="1"/>
</dbReference>
<dbReference type="InterPro" id="IPR050706">
    <property type="entry name" value="Cyclic-di-GMP_PDE-like"/>
</dbReference>
<reference evidence="3 4" key="1">
    <citation type="submission" date="2018-05" db="EMBL/GenBank/DDBJ databases">
        <title>Genomic Encyclopedia of Type Strains, Phase IV (KMG-IV): sequencing the most valuable type-strain genomes for metagenomic binning, comparative biology and taxonomic classification.</title>
        <authorList>
            <person name="Goeker M."/>
        </authorList>
    </citation>
    <scope>NUCLEOTIDE SEQUENCE [LARGE SCALE GENOMIC DNA]</scope>
    <source>
        <strain evidence="3 4">JC118</strain>
    </source>
</reference>
<sequence length="845" mass="97884">MKSEKDMSSEFHSVVLNQLDTGVFITEADTDRIVYMNETMKQRFQLVDPEGKPCYKVLQKDMNERCAFCNRRELLTNRQMKDCVWNEVNTINHRLYKNYDQLFEWQGKQYFIENSIDITDLMSISETNSAAFNLNANDGSFMQLIRLGKNENKSVTVVMCDINDMKLINEQYGWSAGDRLLSAFADYFRRQLHEQELFFSLKSDQFMAVFYGENYQSAEKRVQQIQKTMAFDKDNGQLPYEFTFSFGLYEVYPSDHYSAEDIIARADERLYQQQRAYHIMKSKNQYLKHAGATTAVDFEYDKEHLYEALAASSDDYLFVGNMKTGVFRYPETMVQEFGLPGQIVENAAAFWSELIYPEDIEDFLASNQEIADGRAESHNIEYRAKNVRGEWIWLRCRGNMIRDEQGSPNLFAGIISNLGKQRQIDPMTGLDNKFAFEDLVKKSLMNKDQVKQLGIMVLNIDSFKNINDLYNRSFGDEILRLTASKLNSLLPEQAKLYRLDGDEFGVVLFNPRLNEVLSFYQQIQTVFNRQQEYDGRKYYCTLSAGYALYPQDAENYQNLLKYANYSLEHSKHIGKNRLTLFSSDILKQKERKLELMEMLRESVDRGFVGFSVAYQPQVNSKDQKLHGAEALARWSCPKYGNISPVEFIPLLEQSGLIVQFGNWIAYQAAQQCKKWCAYQPDFKVSINLSYRQLIEGDILPFMKETLKKLKLSPDNVIMELTETYLAQEDGSIQEAISELKRIGIQLAMDDFGTGYSSLFSLKNMPVNVVKIDRGFVKEITTDMFNATFIRTITQLCHEVGKTVCLEGVESAEEYNVVKYSGIELIQGYYFGKPMSAADFEEKYFK</sequence>
<dbReference type="Proteomes" id="UP000247612">
    <property type="component" value="Unassembled WGS sequence"/>
</dbReference>
<dbReference type="InterPro" id="IPR029787">
    <property type="entry name" value="Nucleotide_cyclase"/>
</dbReference>
<dbReference type="SMART" id="SM00052">
    <property type="entry name" value="EAL"/>
    <property type="match status" value="1"/>
</dbReference>
<dbReference type="InterPro" id="IPR000160">
    <property type="entry name" value="GGDEF_dom"/>
</dbReference>